<dbReference type="EMBL" id="MU266366">
    <property type="protein sequence ID" value="KAH7927466.1"/>
    <property type="molecule type" value="Genomic_DNA"/>
</dbReference>
<organism evidence="1 2">
    <name type="scientific">Leucogyrophana mollusca</name>
    <dbReference type="NCBI Taxonomy" id="85980"/>
    <lineage>
        <taxon>Eukaryota</taxon>
        <taxon>Fungi</taxon>
        <taxon>Dikarya</taxon>
        <taxon>Basidiomycota</taxon>
        <taxon>Agaricomycotina</taxon>
        <taxon>Agaricomycetes</taxon>
        <taxon>Agaricomycetidae</taxon>
        <taxon>Boletales</taxon>
        <taxon>Boletales incertae sedis</taxon>
        <taxon>Leucogyrophana</taxon>
    </lineage>
</organism>
<evidence type="ECO:0000313" key="1">
    <source>
        <dbReference type="EMBL" id="KAH7927466.1"/>
    </source>
</evidence>
<evidence type="ECO:0000313" key="2">
    <source>
        <dbReference type="Proteomes" id="UP000790709"/>
    </source>
</evidence>
<gene>
    <name evidence="1" type="ORF">BV22DRAFT_279107</name>
</gene>
<protein>
    <submittedName>
        <fullName evidence="1">Uncharacterized protein</fullName>
    </submittedName>
</protein>
<reference evidence="1" key="1">
    <citation type="journal article" date="2021" name="New Phytol.">
        <title>Evolutionary innovations through gain and loss of genes in the ectomycorrhizal Boletales.</title>
        <authorList>
            <person name="Wu G."/>
            <person name="Miyauchi S."/>
            <person name="Morin E."/>
            <person name="Kuo A."/>
            <person name="Drula E."/>
            <person name="Varga T."/>
            <person name="Kohler A."/>
            <person name="Feng B."/>
            <person name="Cao Y."/>
            <person name="Lipzen A."/>
            <person name="Daum C."/>
            <person name="Hundley H."/>
            <person name="Pangilinan J."/>
            <person name="Johnson J."/>
            <person name="Barry K."/>
            <person name="LaButti K."/>
            <person name="Ng V."/>
            <person name="Ahrendt S."/>
            <person name="Min B."/>
            <person name="Choi I.G."/>
            <person name="Park H."/>
            <person name="Plett J.M."/>
            <person name="Magnuson J."/>
            <person name="Spatafora J.W."/>
            <person name="Nagy L.G."/>
            <person name="Henrissat B."/>
            <person name="Grigoriev I.V."/>
            <person name="Yang Z.L."/>
            <person name="Xu J."/>
            <person name="Martin F.M."/>
        </authorList>
    </citation>
    <scope>NUCLEOTIDE SEQUENCE</scope>
    <source>
        <strain evidence="1">KUC20120723A-06</strain>
    </source>
</reference>
<proteinExistence type="predicted"/>
<dbReference type="Proteomes" id="UP000790709">
    <property type="component" value="Unassembled WGS sequence"/>
</dbReference>
<name>A0ACB8BQE1_9AGAM</name>
<keyword evidence="2" id="KW-1185">Reference proteome</keyword>
<comment type="caution">
    <text evidence="1">The sequence shown here is derived from an EMBL/GenBank/DDBJ whole genome shotgun (WGS) entry which is preliminary data.</text>
</comment>
<accession>A0ACB8BQE1</accession>
<sequence>MFTGVGSGIAGLLGSIAAVPKRRTWTMQQVRRTSYATSQSCPLTLRDRLLSTNKSCTLIVYGYGTLGVTIALIS</sequence>